<evidence type="ECO:0000256" key="5">
    <source>
        <dbReference type="ARBA" id="ARBA00023242"/>
    </source>
</evidence>
<keyword evidence="5" id="KW-0539">Nucleus</keyword>
<reference evidence="7" key="1">
    <citation type="submission" date="2022-08" db="EMBL/GenBank/DDBJ databases">
        <authorList>
            <person name="Gutierrez-Valencia J."/>
        </authorList>
    </citation>
    <scope>NUCLEOTIDE SEQUENCE</scope>
</reference>
<dbReference type="PANTHER" id="PTHR46481:SF10">
    <property type="entry name" value="ZINC FINGER BED DOMAIN-CONTAINING PROTEIN 39"/>
    <property type="match status" value="1"/>
</dbReference>
<dbReference type="Proteomes" id="UP001154282">
    <property type="component" value="Unassembled WGS sequence"/>
</dbReference>
<dbReference type="GO" id="GO:0005634">
    <property type="term" value="C:nucleus"/>
    <property type="evidence" value="ECO:0007669"/>
    <property type="project" value="UniProtKB-SubCell"/>
</dbReference>
<dbReference type="SMART" id="SM00614">
    <property type="entry name" value="ZnF_BED"/>
    <property type="match status" value="1"/>
</dbReference>
<gene>
    <name evidence="7" type="ORF">LITE_LOCUS35848</name>
</gene>
<comment type="caution">
    <text evidence="7">The sequence shown here is derived from an EMBL/GenBank/DDBJ whole genome shotgun (WGS) entry which is preliminary data.</text>
</comment>
<keyword evidence="2" id="KW-0479">Metal-binding</keyword>
<feature type="compositionally biased region" description="Low complexity" evidence="6">
    <location>
        <begin position="32"/>
        <end position="49"/>
    </location>
</feature>
<evidence type="ECO:0000256" key="4">
    <source>
        <dbReference type="ARBA" id="ARBA00022833"/>
    </source>
</evidence>
<keyword evidence="4" id="KW-0862">Zinc</keyword>
<dbReference type="GO" id="GO:0008270">
    <property type="term" value="F:zinc ion binding"/>
    <property type="evidence" value="ECO:0007669"/>
    <property type="project" value="UniProtKB-KW"/>
</dbReference>
<feature type="region of interest" description="Disordered" evidence="6">
    <location>
        <begin position="1"/>
        <end position="81"/>
    </location>
</feature>
<accession>A0AAV0NZ95</accession>
<dbReference type="InterPro" id="IPR052035">
    <property type="entry name" value="ZnF_BED_domain_contain"/>
</dbReference>
<evidence type="ECO:0000313" key="7">
    <source>
        <dbReference type="EMBL" id="CAI0463680.1"/>
    </source>
</evidence>
<evidence type="ECO:0000256" key="6">
    <source>
        <dbReference type="SAM" id="MobiDB-lite"/>
    </source>
</evidence>
<sequence length="247" mass="27138">MTKASAGSRGGGSKKKKASSLPPRSSSKKGKASTSSTPSTTANPPTAAANPPPEANPPPSTENPPPSVEVPGVQKKIDKGKGKKSKSKWWIPYNRVLVDDYPYGKCKRCGTLIKAHSTFNGTSGLKSHHLMCERKAKEASGQSVLNYQPGTESGVGEVGSLTPWKFDQNKSRHALAMMIILDELLFRFFEREGFRRFMATAQPLFVIPGRQTIRSDCYVIFLEKKEILIEFFNSKCKGRISITTDTW</sequence>
<organism evidence="7 8">
    <name type="scientific">Linum tenue</name>
    <dbReference type="NCBI Taxonomy" id="586396"/>
    <lineage>
        <taxon>Eukaryota</taxon>
        <taxon>Viridiplantae</taxon>
        <taxon>Streptophyta</taxon>
        <taxon>Embryophyta</taxon>
        <taxon>Tracheophyta</taxon>
        <taxon>Spermatophyta</taxon>
        <taxon>Magnoliopsida</taxon>
        <taxon>eudicotyledons</taxon>
        <taxon>Gunneridae</taxon>
        <taxon>Pentapetalae</taxon>
        <taxon>rosids</taxon>
        <taxon>fabids</taxon>
        <taxon>Malpighiales</taxon>
        <taxon>Linaceae</taxon>
        <taxon>Linum</taxon>
    </lineage>
</organism>
<dbReference type="EMBL" id="CAMGYJ010000008">
    <property type="protein sequence ID" value="CAI0463680.1"/>
    <property type="molecule type" value="Genomic_DNA"/>
</dbReference>
<evidence type="ECO:0000256" key="1">
    <source>
        <dbReference type="ARBA" id="ARBA00004123"/>
    </source>
</evidence>
<comment type="subcellular location">
    <subcellularLocation>
        <location evidence="1">Nucleus</location>
    </subcellularLocation>
</comment>
<evidence type="ECO:0000256" key="2">
    <source>
        <dbReference type="ARBA" id="ARBA00022723"/>
    </source>
</evidence>
<dbReference type="PANTHER" id="PTHR46481">
    <property type="entry name" value="ZINC FINGER BED DOMAIN-CONTAINING PROTEIN 4"/>
    <property type="match status" value="1"/>
</dbReference>
<feature type="compositionally biased region" description="Pro residues" evidence="6">
    <location>
        <begin position="50"/>
        <end position="68"/>
    </location>
</feature>
<proteinExistence type="predicted"/>
<protein>
    <recommendedName>
        <fullName evidence="9">BED-type domain-containing protein</fullName>
    </recommendedName>
</protein>
<feature type="non-terminal residue" evidence="7">
    <location>
        <position position="247"/>
    </location>
</feature>
<evidence type="ECO:0000256" key="3">
    <source>
        <dbReference type="ARBA" id="ARBA00022771"/>
    </source>
</evidence>
<evidence type="ECO:0000313" key="8">
    <source>
        <dbReference type="Proteomes" id="UP001154282"/>
    </source>
</evidence>
<evidence type="ECO:0008006" key="9">
    <source>
        <dbReference type="Google" id="ProtNLM"/>
    </source>
</evidence>
<keyword evidence="3" id="KW-0863">Zinc-finger</keyword>
<dbReference type="AlphaFoldDB" id="A0AAV0NZ95"/>
<name>A0AAV0NZ95_9ROSI</name>
<keyword evidence="8" id="KW-1185">Reference proteome</keyword>